<evidence type="ECO:0000256" key="5">
    <source>
        <dbReference type="ARBA" id="ARBA00032366"/>
    </source>
</evidence>
<accession>A0A0V0SLG7</accession>
<dbReference type="GO" id="GO:0005829">
    <property type="term" value="C:cytosol"/>
    <property type="evidence" value="ECO:0007669"/>
    <property type="project" value="UniProtKB-UniRule"/>
</dbReference>
<comment type="similarity">
    <text evidence="1 7">Belongs to the LTN1 family.</text>
</comment>
<dbReference type="GO" id="GO:1990112">
    <property type="term" value="C:RQC complex"/>
    <property type="evidence" value="ECO:0007669"/>
    <property type="project" value="UniProtKB-UniRule"/>
</dbReference>
<dbReference type="Gene3D" id="3.30.40.10">
    <property type="entry name" value="Zinc/RING finger domain, C3HC4 (zinc finger)"/>
    <property type="match status" value="1"/>
</dbReference>
<evidence type="ECO:0000256" key="1">
    <source>
        <dbReference type="ARBA" id="ARBA00007997"/>
    </source>
</evidence>
<dbReference type="GO" id="GO:1990116">
    <property type="term" value="P:ribosome-associated ubiquitin-dependent protein catabolic process"/>
    <property type="evidence" value="ECO:0007669"/>
    <property type="project" value="UniProtKB-UniRule"/>
</dbReference>
<evidence type="ECO:0000313" key="9">
    <source>
        <dbReference type="EMBL" id="KRX27696.1"/>
    </source>
</evidence>
<dbReference type="OrthoDB" id="6108at2759"/>
<dbReference type="PANTHER" id="PTHR12389:SF0">
    <property type="entry name" value="E3 UBIQUITIN-PROTEIN LIGASE LISTERIN"/>
    <property type="match status" value="1"/>
</dbReference>
<keyword evidence="7" id="KW-0808">Transferase</keyword>
<keyword evidence="4 7" id="KW-0862">Zinc</keyword>
<dbReference type="SMART" id="SM00184">
    <property type="entry name" value="RING"/>
    <property type="match status" value="1"/>
</dbReference>
<evidence type="ECO:0000256" key="4">
    <source>
        <dbReference type="ARBA" id="ARBA00022833"/>
    </source>
</evidence>
<dbReference type="UniPathway" id="UPA00143"/>
<feature type="domain" description="RING-type" evidence="8">
    <location>
        <begin position="93"/>
        <end position="139"/>
    </location>
</feature>
<evidence type="ECO:0000256" key="6">
    <source>
        <dbReference type="PROSITE-ProRule" id="PRU00175"/>
    </source>
</evidence>
<comment type="catalytic activity">
    <reaction evidence="7">
        <text>S-ubiquitinyl-[E2 ubiquitin-conjugating enzyme]-L-cysteine + [acceptor protein]-L-lysine = [E2 ubiquitin-conjugating enzyme]-L-cysteine + N(6)-ubiquitinyl-[acceptor protein]-L-lysine.</text>
        <dbReference type="EC" id="2.3.2.27"/>
    </reaction>
</comment>
<dbReference type="EMBL" id="JYDL01000002">
    <property type="protein sequence ID" value="KRX27696.1"/>
    <property type="molecule type" value="Genomic_DNA"/>
</dbReference>
<evidence type="ECO:0000256" key="3">
    <source>
        <dbReference type="ARBA" id="ARBA00022771"/>
    </source>
</evidence>
<keyword evidence="10" id="KW-1185">Reference proteome</keyword>
<keyword evidence="3 6" id="KW-0863">Zinc-finger</keyword>
<evidence type="ECO:0000256" key="7">
    <source>
        <dbReference type="RuleBase" id="RU367090"/>
    </source>
</evidence>
<dbReference type="InterPro" id="IPR013083">
    <property type="entry name" value="Znf_RING/FYVE/PHD"/>
</dbReference>
<comment type="function">
    <text evidence="7">E3 ubiquitin-protein ligase. Component of the ribosome quality control complex (RQC), a ribosome-associated complex that mediates ubiquitination and extraction of incompletely synthesized nascent chains for proteasomal degradation.</text>
</comment>
<dbReference type="GO" id="GO:0061630">
    <property type="term" value="F:ubiquitin protein ligase activity"/>
    <property type="evidence" value="ECO:0007669"/>
    <property type="project" value="UniProtKB-UniRule"/>
</dbReference>
<keyword evidence="7" id="KW-0479">Metal-binding</keyword>
<dbReference type="PANTHER" id="PTHR12389">
    <property type="entry name" value="ZINC FINGER PROTEIN 294"/>
    <property type="match status" value="1"/>
</dbReference>
<dbReference type="GO" id="GO:0043023">
    <property type="term" value="F:ribosomal large subunit binding"/>
    <property type="evidence" value="ECO:0007669"/>
    <property type="project" value="TreeGrafter"/>
</dbReference>
<dbReference type="AlphaFoldDB" id="A0A0V0SLG7"/>
<comment type="caution">
    <text evidence="9">The sequence shown here is derived from an EMBL/GenBank/DDBJ whole genome shotgun (WGS) entry which is preliminary data.</text>
</comment>
<reference evidence="9 10" key="1">
    <citation type="submission" date="2015-01" db="EMBL/GenBank/DDBJ databases">
        <title>Evolution of Trichinella species and genotypes.</title>
        <authorList>
            <person name="Korhonen P.K."/>
            <person name="Edoardo P."/>
            <person name="Giuseppe L.R."/>
            <person name="Gasser R.B."/>
        </authorList>
    </citation>
    <scope>NUCLEOTIDE SEQUENCE [LARGE SCALE GENOMIC DNA]</scope>
    <source>
        <strain evidence="9">ISS37</strain>
    </source>
</reference>
<dbReference type="GO" id="GO:0008270">
    <property type="term" value="F:zinc ion binding"/>
    <property type="evidence" value="ECO:0007669"/>
    <property type="project" value="UniProtKB-KW"/>
</dbReference>
<dbReference type="GO" id="GO:0016567">
    <property type="term" value="P:protein ubiquitination"/>
    <property type="evidence" value="ECO:0007669"/>
    <property type="project" value="UniProtKB-UniPathway"/>
</dbReference>
<organism evidence="9 10">
    <name type="scientific">Trichinella nelsoni</name>
    <dbReference type="NCBI Taxonomy" id="6336"/>
    <lineage>
        <taxon>Eukaryota</taxon>
        <taxon>Metazoa</taxon>
        <taxon>Ecdysozoa</taxon>
        <taxon>Nematoda</taxon>
        <taxon>Enoplea</taxon>
        <taxon>Dorylaimia</taxon>
        <taxon>Trichinellida</taxon>
        <taxon>Trichinellidae</taxon>
        <taxon>Trichinella</taxon>
    </lineage>
</organism>
<gene>
    <name evidence="9" type="primary">LTN1</name>
    <name evidence="9" type="ORF">T07_12788</name>
</gene>
<dbReference type="EC" id="2.3.2.27" evidence="7"/>
<keyword evidence="7" id="KW-0833">Ubl conjugation pathway</keyword>
<evidence type="ECO:0000256" key="2">
    <source>
        <dbReference type="ARBA" id="ARBA00017157"/>
    </source>
</evidence>
<name>A0A0V0SLG7_9BILA</name>
<dbReference type="Pfam" id="PF13639">
    <property type="entry name" value="zf-RING_2"/>
    <property type="match status" value="1"/>
</dbReference>
<protein>
    <recommendedName>
        <fullName evidence="2 7">E3 ubiquitin-protein ligase listerin</fullName>
        <ecNumber evidence="7">2.3.2.27</ecNumber>
    </recommendedName>
    <alternativeName>
        <fullName evidence="5 7">RING-type E3 ubiquitin transferase listerin</fullName>
    </alternativeName>
</protein>
<dbReference type="SUPFAM" id="SSF57850">
    <property type="entry name" value="RING/U-box"/>
    <property type="match status" value="1"/>
</dbReference>
<evidence type="ECO:0000259" key="8">
    <source>
        <dbReference type="PROSITE" id="PS50089"/>
    </source>
</evidence>
<comment type="subunit">
    <text evidence="7">Component of the ribosome quality control complex (RQC).</text>
</comment>
<dbReference type="GO" id="GO:0072344">
    <property type="term" value="P:rescue of stalled ribosome"/>
    <property type="evidence" value="ECO:0007669"/>
    <property type="project" value="UniProtKB-UniRule"/>
</dbReference>
<dbReference type="PROSITE" id="PS50089">
    <property type="entry name" value="ZF_RING_2"/>
    <property type="match status" value="1"/>
</dbReference>
<proteinExistence type="inferred from homology"/>
<comment type="pathway">
    <text evidence="7">Protein modification; protein ubiquitination.</text>
</comment>
<dbReference type="InterPro" id="IPR039795">
    <property type="entry name" value="LTN1/Rkr1"/>
</dbReference>
<sequence>MKLPSNYPLNSTDVFLNVASGVPRDSFNFWIRKLAMRLQKHVKKKQSRFAALIAVSFRILFIRASLVKETNLLDSLLLWQAEVDKVLERMDVCPVCLSYTTSEGHLPSKKCYQCKHQFHGSCLQQWFQSTDRPSCPLCRELFVQNCSVDYCLLGKRNWIWGFSE</sequence>
<dbReference type="Proteomes" id="UP000054630">
    <property type="component" value="Unassembled WGS sequence"/>
</dbReference>
<dbReference type="InterPro" id="IPR001841">
    <property type="entry name" value="Znf_RING"/>
</dbReference>
<evidence type="ECO:0000313" key="10">
    <source>
        <dbReference type="Proteomes" id="UP000054630"/>
    </source>
</evidence>